<dbReference type="Pfam" id="PF00561">
    <property type="entry name" value="Abhydrolase_1"/>
    <property type="match status" value="1"/>
</dbReference>
<dbReference type="RefSeq" id="WP_189320252.1">
    <property type="nucleotide sequence ID" value="NZ_BMPQ01000001.1"/>
</dbReference>
<dbReference type="InterPro" id="IPR000073">
    <property type="entry name" value="AB_hydrolase_1"/>
</dbReference>
<organism evidence="2 3">
    <name type="scientific">Streptomyces flaveus</name>
    <dbReference type="NCBI Taxonomy" id="66370"/>
    <lineage>
        <taxon>Bacteria</taxon>
        <taxon>Bacillati</taxon>
        <taxon>Actinomycetota</taxon>
        <taxon>Actinomycetes</taxon>
        <taxon>Kitasatosporales</taxon>
        <taxon>Streptomycetaceae</taxon>
        <taxon>Streptomyces</taxon>
        <taxon>Streptomyces aurantiacus group</taxon>
    </lineage>
</organism>
<dbReference type="AlphaFoldDB" id="A0A917V772"/>
<dbReference type="InterPro" id="IPR050266">
    <property type="entry name" value="AB_hydrolase_sf"/>
</dbReference>
<comment type="caution">
    <text evidence="2">The sequence shown here is derived from an EMBL/GenBank/DDBJ whole genome shotgun (WGS) entry which is preliminary data.</text>
</comment>
<protein>
    <submittedName>
        <fullName evidence="2">Hydrolase</fullName>
    </submittedName>
</protein>
<proteinExistence type="predicted"/>
<dbReference type="GO" id="GO:0016020">
    <property type="term" value="C:membrane"/>
    <property type="evidence" value="ECO:0007669"/>
    <property type="project" value="TreeGrafter"/>
</dbReference>
<evidence type="ECO:0000313" key="3">
    <source>
        <dbReference type="Proteomes" id="UP000637788"/>
    </source>
</evidence>
<sequence>MTAHTLETPEVDLVYDVHGPLPTADGRPPLVMIGQPMDAGGFRALASHFPERTVITYDPRGLGRSTRKDGRVDHAPQIQAADVHAVIEALGAGPVEMFASSGGAVTALALVAAYPEDVTTLVAHEPPLIAVLSDARAAERARAGVRDVYEKKGWGAGMAAFIAMTSWQGELTDAYFAQPAPDPAAFGMPAEDDGSRDDPLLSDRSWAVSSYRPDVDALTAAPTRVVIAVGEESEETFTGRTSVATAELLGQQATVFPSHHGGFLDGEFGYPGQPEAFARKLREVLADAV</sequence>
<dbReference type="InterPro" id="IPR029058">
    <property type="entry name" value="AB_hydrolase_fold"/>
</dbReference>
<dbReference type="Proteomes" id="UP000637788">
    <property type="component" value="Unassembled WGS sequence"/>
</dbReference>
<dbReference type="PANTHER" id="PTHR43798">
    <property type="entry name" value="MONOACYLGLYCEROL LIPASE"/>
    <property type="match status" value="1"/>
</dbReference>
<gene>
    <name evidence="2" type="ORF">GCM10010094_05450</name>
</gene>
<dbReference type="PANTHER" id="PTHR43798:SF33">
    <property type="entry name" value="HYDROLASE, PUTATIVE (AFU_ORTHOLOGUE AFUA_2G14860)-RELATED"/>
    <property type="match status" value="1"/>
</dbReference>
<evidence type="ECO:0000259" key="1">
    <source>
        <dbReference type="Pfam" id="PF00561"/>
    </source>
</evidence>
<dbReference type="GO" id="GO:0016787">
    <property type="term" value="F:hydrolase activity"/>
    <property type="evidence" value="ECO:0007669"/>
    <property type="project" value="UniProtKB-KW"/>
</dbReference>
<accession>A0A917V772</accession>
<feature type="domain" description="AB hydrolase-1" evidence="1">
    <location>
        <begin position="40"/>
        <end position="129"/>
    </location>
</feature>
<evidence type="ECO:0000313" key="2">
    <source>
        <dbReference type="EMBL" id="GGK48203.1"/>
    </source>
</evidence>
<dbReference type="Gene3D" id="3.40.50.1820">
    <property type="entry name" value="alpha/beta hydrolase"/>
    <property type="match status" value="1"/>
</dbReference>
<dbReference type="SUPFAM" id="SSF53474">
    <property type="entry name" value="alpha/beta-Hydrolases"/>
    <property type="match status" value="1"/>
</dbReference>
<name>A0A917V772_9ACTN</name>
<dbReference type="EMBL" id="BMPQ01000001">
    <property type="protein sequence ID" value="GGK48203.1"/>
    <property type="molecule type" value="Genomic_DNA"/>
</dbReference>
<keyword evidence="3" id="KW-1185">Reference proteome</keyword>
<reference evidence="2" key="1">
    <citation type="journal article" date="2014" name="Int. J. Syst. Evol. Microbiol.">
        <title>Complete genome sequence of Corynebacterium casei LMG S-19264T (=DSM 44701T), isolated from a smear-ripened cheese.</title>
        <authorList>
            <consortium name="US DOE Joint Genome Institute (JGI-PGF)"/>
            <person name="Walter F."/>
            <person name="Albersmeier A."/>
            <person name="Kalinowski J."/>
            <person name="Ruckert C."/>
        </authorList>
    </citation>
    <scope>NUCLEOTIDE SEQUENCE</scope>
    <source>
        <strain evidence="2">JCM 3035</strain>
    </source>
</reference>
<reference evidence="2" key="2">
    <citation type="submission" date="2020-09" db="EMBL/GenBank/DDBJ databases">
        <authorList>
            <person name="Sun Q."/>
            <person name="Ohkuma M."/>
        </authorList>
    </citation>
    <scope>NUCLEOTIDE SEQUENCE</scope>
    <source>
        <strain evidence="2">JCM 3035</strain>
    </source>
</reference>
<keyword evidence="2" id="KW-0378">Hydrolase</keyword>